<evidence type="ECO:0000313" key="3">
    <source>
        <dbReference type="Proteomes" id="UP001310022"/>
    </source>
</evidence>
<dbReference type="InterPro" id="IPR002890">
    <property type="entry name" value="MG2"/>
</dbReference>
<gene>
    <name evidence="2" type="ORF">PEDI_40540</name>
</gene>
<evidence type="ECO:0000313" key="2">
    <source>
        <dbReference type="EMBL" id="GJM63502.1"/>
    </source>
</evidence>
<dbReference type="Proteomes" id="UP001310022">
    <property type="component" value="Unassembled WGS sequence"/>
</dbReference>
<dbReference type="AlphaFoldDB" id="A0AAN4W1S9"/>
<proteinExistence type="predicted"/>
<dbReference type="Pfam" id="PF01835">
    <property type="entry name" value="MG2"/>
    <property type="match status" value="1"/>
</dbReference>
<accession>A0AAN4W1S9</accession>
<feature type="domain" description="Macroglobulin" evidence="1">
    <location>
        <begin position="57"/>
        <end position="145"/>
    </location>
</feature>
<dbReference type="EMBL" id="BQKE01000003">
    <property type="protein sequence ID" value="GJM63502.1"/>
    <property type="molecule type" value="Genomic_DNA"/>
</dbReference>
<comment type="caution">
    <text evidence="2">The sequence shown here is derived from an EMBL/GenBank/DDBJ whole genome shotgun (WGS) entry which is preliminary data.</text>
</comment>
<reference evidence="2 3" key="1">
    <citation type="submission" date="2021-12" db="EMBL/GenBank/DDBJ databases">
        <title>Genome sequencing of bacteria with rrn-lacking chromosome and rrn-plasmid.</title>
        <authorList>
            <person name="Anda M."/>
            <person name="Iwasaki W."/>
        </authorList>
    </citation>
    <scope>NUCLEOTIDE SEQUENCE [LARGE SCALE GENOMIC DNA]</scope>
    <source>
        <strain evidence="2 3">NBRC 15940</strain>
    </source>
</reference>
<sequence length="896" mass="101134">MIDGIYFFSINAMTKFLQALGALIIWGFMINVPLKAQSYKTLADKIHSHQEEHPVEKVFLHTDKQIYSAGENIWYKAYIFNPETRLPESKSGLLYVELLSENETGIVQNKSRIVYAGASGDFSLPEDLQAGNYRLVAYTNLMKNYGEAYYFQQNIQVVNPHFEQLHIQYEQEFDQNARTVNLKLSGDHFSGEHGTSTYYYRLRNGEKDFKKGKVKVDPQGQVALTFDPTKIADDNLLLELAYEVEGKTIIREIGLGKQQEDYQLEFYPEGGDMIAGQSGRIAFRLIDSNGKPMEMAGEVLDDAGEVVANFQSLHEGLGMFHMKPILGEKYRIRAKSGDRIIEKPLPKVLSEGLALNLQMNKSAFATLRLSGKDFGGQEFYILIQDGQNIEKLVSISWPVDRDYYLMKLPLEQLSSGVKRLTIFDEQLRPHCERLFFVNHHQEEAAITFEVNETFGNRELVAPKITVQDSLGDPLAGHFSVAVVDKTAVSENMDHDITSYLLLNADLENAPEKSVPYLAGANSKNPYLVDMVMMTNGWRRFSWRDVFEASENSYAIEKGIILKGHLEGAFGKNQKGGRLILANAHNLLEFTMTETDENGDFVFENLNVQDTSQLVLQGRKRRGSSHVVVSVDTVPHYSSLYPAKMEMASEGIAAYISRRDEIFKFDTLYNVGFDVKMLEEFVVSDTRLEDEEMSDLNSTWFTNYDKTLEAEAITQYPSIENMLQQMLPASRQAINEESGTTDLIYRNQALAFTLDGMLVSYDDILMLSPIDVKQVFFASDASVSGSGGMGIVAFHTISGTGGTSGETSLGLNILTNIGYHSPREFPKMNYSEKQPEHIKPDHRTTVHWQPWVITDQAGKAKFEFYTSDDRKTEYEIRLQGVTAGGLLINATKRIQIQ</sequence>
<name>A0AAN4W1S9_9BACT</name>
<dbReference type="GO" id="GO:0004866">
    <property type="term" value="F:endopeptidase inhibitor activity"/>
    <property type="evidence" value="ECO:0007669"/>
    <property type="project" value="InterPro"/>
</dbReference>
<dbReference type="Gene3D" id="2.60.40.1930">
    <property type="match status" value="1"/>
</dbReference>
<organism evidence="2 3">
    <name type="scientific">Persicobacter diffluens</name>
    <dbReference type="NCBI Taxonomy" id="981"/>
    <lineage>
        <taxon>Bacteria</taxon>
        <taxon>Pseudomonadati</taxon>
        <taxon>Bacteroidota</taxon>
        <taxon>Cytophagia</taxon>
        <taxon>Cytophagales</taxon>
        <taxon>Persicobacteraceae</taxon>
        <taxon>Persicobacter</taxon>
    </lineage>
</organism>
<evidence type="ECO:0000259" key="1">
    <source>
        <dbReference type="Pfam" id="PF01835"/>
    </source>
</evidence>
<protein>
    <recommendedName>
        <fullName evidence="1">Macroglobulin domain-containing protein</fullName>
    </recommendedName>
</protein>
<keyword evidence="3" id="KW-1185">Reference proteome</keyword>